<feature type="region of interest" description="Disordered" evidence="1">
    <location>
        <begin position="237"/>
        <end position="257"/>
    </location>
</feature>
<gene>
    <name evidence="2" type="ORF">FEF34_33980</name>
</gene>
<dbReference type="NCBIfam" id="NF041121">
    <property type="entry name" value="SAV_2336_NTERM"/>
    <property type="match status" value="1"/>
</dbReference>
<dbReference type="Gene3D" id="1.25.40.10">
    <property type="entry name" value="Tetratricopeptide repeat domain"/>
    <property type="match status" value="1"/>
</dbReference>
<evidence type="ECO:0000313" key="3">
    <source>
        <dbReference type="Proteomes" id="UP000305921"/>
    </source>
</evidence>
<comment type="caution">
    <text evidence="2">The sequence shown here is derived from an EMBL/GenBank/DDBJ whole genome shotgun (WGS) entry which is preliminary data.</text>
</comment>
<dbReference type="InterPro" id="IPR011990">
    <property type="entry name" value="TPR-like_helical_dom_sf"/>
</dbReference>
<dbReference type="Proteomes" id="UP000305921">
    <property type="component" value="Unassembled WGS sequence"/>
</dbReference>
<dbReference type="EMBL" id="VAWE01000001">
    <property type="protein sequence ID" value="TLQ47299.1"/>
    <property type="molecule type" value="Genomic_DNA"/>
</dbReference>
<dbReference type="OrthoDB" id="4495511at2"/>
<reference evidence="2 3" key="1">
    <citation type="submission" date="2019-05" db="EMBL/GenBank/DDBJ databases">
        <title>Streptomyces marianii sp. nov., a novel marine actinomycete from southern coast of India.</title>
        <authorList>
            <person name="Iniyan A.M."/>
            <person name="Wink J."/>
            <person name="Ramprasad E."/>
            <person name="Ramana C.V."/>
            <person name="Bunk B."/>
            <person name="Sproer C."/>
            <person name="Joseph F.-J.R.S."/>
            <person name="Vincent S.G.P."/>
        </authorList>
    </citation>
    <scope>NUCLEOTIDE SEQUENCE [LARGE SCALE GENOMIC DNA]</scope>
    <source>
        <strain evidence="2 3">ICN19</strain>
    </source>
</reference>
<proteinExistence type="predicted"/>
<evidence type="ECO:0000313" key="2">
    <source>
        <dbReference type="EMBL" id="TLQ47299.1"/>
    </source>
</evidence>
<feature type="region of interest" description="Disordered" evidence="1">
    <location>
        <begin position="383"/>
        <end position="402"/>
    </location>
</feature>
<protein>
    <recommendedName>
        <fullName evidence="4">Tetratricopeptide repeat protein</fullName>
    </recommendedName>
</protein>
<feature type="compositionally biased region" description="Low complexity" evidence="1">
    <location>
        <begin position="244"/>
        <end position="257"/>
    </location>
</feature>
<sequence length="952" mass="103207">MQRLRGAVEPLRTTLDEYATAELTAQAGGLLLPVYRPVTRGDLSMRLLMDTASSMHVWERTLDELKQMFERGGAFRDVRVRYLHEGPGGSVAVSTRFGASAAALHSSDHLCDPTGRQVTVLVSDCTGPLWNSGAAHRLLHRLSRYAPVAVLQPLPQRLWSRTRLPASHGVVWRVEDTTNPGRLRFAQSAEPGSPRPGRAQKAAAVEIPVLPLSAASLGAWARLVSGTGAGPVPASVGWVSHDQPATPASRPRPSRSPAELVARFRERASPGAEQLAVYLAAAPLYLPVMQLVQRTMLRGSGPAEMAEVLLSGLLTRSDPESAAGDSSWYEFVEGVRETLLTPLARDEALLVLKHCSEFIEQRFGRGSPNFPAMAILQLESDAPPPVDAEHRAPAPAPNGPSRIPQPFAAVAARVLERFAPPADSPVVGDVGRPNGLARRSVIHRAEALVERFKSDGMVQNLLDAVQVLRQSTGREPVRGTDPELWTALARNLLLLWRLQADATLLAEALDAATLAAAHPDAVHARTTLARVLHASASERRAAGDERTALELLRRADREYTAACAAPGLEADEALEITLERASVLEEQWVLGGYSGLLEETVGMLEAFGDAWPVTRTQPSGLSLAHGRALLLLARDTQDLERVRVYAQQAAVSLDHGRELLDGESSLPDDRARAALDLVDAQLLSGENLDRAEVLLAEILRTADDQRLRAAALARAARLRVRRYDCGSPVTELEAATERFLDACRAVPRDRPEYGDLLAEWGETLLRRAGLAGGKPFIGRTVRVLRECRMETAPNAQELAGRLLMLGRALILRYQSEGDLVDLREAEHVFEVAISHAGQEGVRARSWFALGEAHHFAFQHTRRPGRLDHAAAALRKAALAARAAQEELVDPSDMVRLAASAHHARGLVHESAGRPRAARDAYRSAMHEWHRLPAGGGQGEENTAARLAELGGQ</sequence>
<name>A0A5R9EEV3_9ACTN</name>
<dbReference type="AlphaFoldDB" id="A0A5R9EEV3"/>
<organism evidence="2 3">
    <name type="scientific">Streptomyces marianii</name>
    <dbReference type="NCBI Taxonomy" id="1817406"/>
    <lineage>
        <taxon>Bacteria</taxon>
        <taxon>Bacillati</taxon>
        <taxon>Actinomycetota</taxon>
        <taxon>Actinomycetes</taxon>
        <taxon>Kitasatosporales</taxon>
        <taxon>Streptomycetaceae</taxon>
        <taxon>Streptomyces</taxon>
    </lineage>
</organism>
<evidence type="ECO:0000256" key="1">
    <source>
        <dbReference type="SAM" id="MobiDB-lite"/>
    </source>
</evidence>
<dbReference type="InterPro" id="IPR047738">
    <property type="entry name" value="SAV_2336-like_N"/>
</dbReference>
<accession>A0A5R9EEV3</accession>
<keyword evidence="3" id="KW-1185">Reference proteome</keyword>
<evidence type="ECO:0008006" key="4">
    <source>
        <dbReference type="Google" id="ProtNLM"/>
    </source>
</evidence>